<protein>
    <submittedName>
        <fullName evidence="3">Unnamed protein product</fullName>
    </submittedName>
</protein>
<evidence type="ECO:0000313" key="4">
    <source>
        <dbReference type="Proteomes" id="UP001165121"/>
    </source>
</evidence>
<accession>A0A9W7D0S5</accession>
<feature type="region of interest" description="Disordered" evidence="2">
    <location>
        <begin position="63"/>
        <end position="98"/>
    </location>
</feature>
<comment type="caution">
    <text evidence="3">The sequence shown here is derived from an EMBL/GenBank/DDBJ whole genome shotgun (WGS) entry which is preliminary data.</text>
</comment>
<reference evidence="3" key="1">
    <citation type="submission" date="2023-04" db="EMBL/GenBank/DDBJ databases">
        <title>Phytophthora fragariaefolia NBRC 109709.</title>
        <authorList>
            <person name="Ichikawa N."/>
            <person name="Sato H."/>
            <person name="Tonouchi N."/>
        </authorList>
    </citation>
    <scope>NUCLEOTIDE SEQUENCE</scope>
    <source>
        <strain evidence="3">NBRC 109709</strain>
    </source>
</reference>
<evidence type="ECO:0000256" key="2">
    <source>
        <dbReference type="SAM" id="MobiDB-lite"/>
    </source>
</evidence>
<sequence length="352" mass="39666">MHHLDRNFIIRKTRVTAALDGKNLPGFVTKTDHTRDSDVDLGQDQDLNPALSEDISETLDRIGVPNANSLPDSSPSESSDGSFKATAEGDGEVGIGQESPAVIESFTAQKQKELERAEKLKAKTQRLSSRELMLMKAKAKAFLIKTIDDQHVLLVKDKYTAFAIFQTICSKYEGSAVRGDPYYIQSDLINLSCEEGNDLTDFIYDLDSAMKAAADSTNNMFIDEQKTLYLYYPLPTTWKPELAVWKRSRKYIQNDLKCNIETKVQNELAHNRYVLKQGTPESRKTRAETTMQAVVPEKMYMAAPPKVETALVFPMKTAYCHRDNHDTIDCYSLQRHLHNGQIKGSTVIPTNF</sequence>
<dbReference type="OrthoDB" id="126665at2759"/>
<gene>
    <name evidence="3" type="ORF">Pfra01_001690200</name>
</gene>
<organism evidence="3 4">
    <name type="scientific">Phytophthora fragariaefolia</name>
    <dbReference type="NCBI Taxonomy" id="1490495"/>
    <lineage>
        <taxon>Eukaryota</taxon>
        <taxon>Sar</taxon>
        <taxon>Stramenopiles</taxon>
        <taxon>Oomycota</taxon>
        <taxon>Peronosporomycetes</taxon>
        <taxon>Peronosporales</taxon>
        <taxon>Peronosporaceae</taxon>
        <taxon>Phytophthora</taxon>
    </lineage>
</organism>
<proteinExistence type="predicted"/>
<dbReference type="Pfam" id="PF14223">
    <property type="entry name" value="Retrotran_gag_2"/>
    <property type="match status" value="1"/>
</dbReference>
<evidence type="ECO:0000256" key="1">
    <source>
        <dbReference type="SAM" id="Coils"/>
    </source>
</evidence>
<feature type="compositionally biased region" description="Low complexity" evidence="2">
    <location>
        <begin position="69"/>
        <end position="82"/>
    </location>
</feature>
<name>A0A9W7D0S5_9STRA</name>
<keyword evidence="4" id="KW-1185">Reference proteome</keyword>
<dbReference type="Proteomes" id="UP001165121">
    <property type="component" value="Unassembled WGS sequence"/>
</dbReference>
<dbReference type="EMBL" id="BSXT01001945">
    <property type="protein sequence ID" value="GMF46202.1"/>
    <property type="molecule type" value="Genomic_DNA"/>
</dbReference>
<feature type="region of interest" description="Disordered" evidence="2">
    <location>
        <begin position="23"/>
        <end position="48"/>
    </location>
</feature>
<feature type="coiled-coil region" evidence="1">
    <location>
        <begin position="103"/>
        <end position="130"/>
    </location>
</feature>
<keyword evidence="1" id="KW-0175">Coiled coil</keyword>
<dbReference type="AlphaFoldDB" id="A0A9W7D0S5"/>
<evidence type="ECO:0000313" key="3">
    <source>
        <dbReference type="EMBL" id="GMF46202.1"/>
    </source>
</evidence>